<dbReference type="Gene3D" id="3.40.50.1820">
    <property type="entry name" value="alpha/beta hydrolase"/>
    <property type="match status" value="1"/>
</dbReference>
<dbReference type="PANTHER" id="PTHR11802:SF3">
    <property type="entry name" value="RETINOID-INDUCIBLE SERINE CARBOXYPEPTIDASE"/>
    <property type="match status" value="1"/>
</dbReference>
<evidence type="ECO:0000256" key="6">
    <source>
        <dbReference type="ARBA" id="ARBA00022729"/>
    </source>
</evidence>
<dbReference type="GO" id="GO:0005576">
    <property type="term" value="C:extracellular region"/>
    <property type="evidence" value="ECO:0007669"/>
    <property type="project" value="UniProtKB-SubCell"/>
</dbReference>
<protein>
    <recommendedName>
        <fullName evidence="10">Carboxypeptidase</fullName>
        <ecNumber evidence="10">3.4.16.-</ecNumber>
    </recommendedName>
</protein>
<evidence type="ECO:0000256" key="10">
    <source>
        <dbReference type="RuleBase" id="RU361156"/>
    </source>
</evidence>
<name>A0A4D5RWY0_IXOSC</name>
<evidence type="ECO:0000313" key="11">
    <source>
        <dbReference type="EMBL" id="MOY41559.1"/>
    </source>
</evidence>
<dbReference type="EMBL" id="GHJT01007588">
    <property type="protein sequence ID" value="MOY41559.1"/>
    <property type="molecule type" value="Transcribed_RNA"/>
</dbReference>
<dbReference type="EC" id="3.4.16.-" evidence="10"/>
<evidence type="ECO:0000256" key="7">
    <source>
        <dbReference type="ARBA" id="ARBA00022801"/>
    </source>
</evidence>
<dbReference type="SUPFAM" id="SSF53474">
    <property type="entry name" value="alpha/beta-Hydrolases"/>
    <property type="match status" value="1"/>
</dbReference>
<keyword evidence="8" id="KW-0325">Glycoprotein</keyword>
<dbReference type="InterPro" id="IPR029058">
    <property type="entry name" value="AB_hydrolase_fold"/>
</dbReference>
<feature type="chain" id="PRO_5019882483" description="Carboxypeptidase" evidence="10">
    <location>
        <begin position="20"/>
        <end position="442"/>
    </location>
</feature>
<dbReference type="InterPro" id="IPR001563">
    <property type="entry name" value="Peptidase_S10"/>
</dbReference>
<proteinExistence type="inferred from homology"/>
<dbReference type="AlphaFoldDB" id="A0A4D5RWY0"/>
<dbReference type="OrthoDB" id="443318at2759"/>
<keyword evidence="6 10" id="KW-0732">Signal</keyword>
<keyword evidence="4 10" id="KW-0121">Carboxypeptidase</keyword>
<dbReference type="GO" id="GO:0004185">
    <property type="term" value="F:serine-type carboxypeptidase activity"/>
    <property type="evidence" value="ECO:0007669"/>
    <property type="project" value="UniProtKB-UniRule"/>
</dbReference>
<evidence type="ECO:0000256" key="2">
    <source>
        <dbReference type="ARBA" id="ARBA00009431"/>
    </source>
</evidence>
<comment type="function">
    <text evidence="9">May be involved in vascular wall and kidney homeostasis.</text>
</comment>
<dbReference type="VEuPathDB" id="VectorBase:ISCI001417"/>
<dbReference type="GO" id="GO:0006508">
    <property type="term" value="P:proteolysis"/>
    <property type="evidence" value="ECO:0007669"/>
    <property type="project" value="UniProtKB-KW"/>
</dbReference>
<dbReference type="FunFam" id="3.40.50.1820:FF:000075">
    <property type="entry name" value="Carboxypeptidase"/>
    <property type="match status" value="1"/>
</dbReference>
<dbReference type="PANTHER" id="PTHR11802">
    <property type="entry name" value="SERINE PROTEASE FAMILY S10 SERINE CARBOXYPEPTIDASE"/>
    <property type="match status" value="1"/>
</dbReference>
<feature type="signal peptide" evidence="10">
    <location>
        <begin position="1"/>
        <end position="19"/>
    </location>
</feature>
<evidence type="ECO:0000256" key="3">
    <source>
        <dbReference type="ARBA" id="ARBA00022525"/>
    </source>
</evidence>
<evidence type="ECO:0000256" key="9">
    <source>
        <dbReference type="ARBA" id="ARBA00055847"/>
    </source>
</evidence>
<dbReference type="VEuPathDB" id="VectorBase:ISCP_011359"/>
<dbReference type="VEuPathDB" id="VectorBase:ISCW001417"/>
<dbReference type="PROSITE" id="PS00131">
    <property type="entry name" value="CARBOXYPEPT_SER_SER"/>
    <property type="match status" value="1"/>
</dbReference>
<evidence type="ECO:0000256" key="8">
    <source>
        <dbReference type="ARBA" id="ARBA00023180"/>
    </source>
</evidence>
<keyword evidence="7 10" id="KW-0378">Hydrolase</keyword>
<reference evidence="11" key="1">
    <citation type="submission" date="2019-04" db="EMBL/GenBank/DDBJ databases">
        <title>An insight into the mialome of Ixodes scapularis.</title>
        <authorList>
            <person name="Ribeiro J.M."/>
            <person name="Mather T.N."/>
            <person name="Karim S."/>
        </authorList>
    </citation>
    <scope>NUCLEOTIDE SEQUENCE</scope>
</reference>
<dbReference type="Pfam" id="PF00450">
    <property type="entry name" value="Peptidase_S10"/>
    <property type="match status" value="1"/>
</dbReference>
<comment type="similarity">
    <text evidence="2 10">Belongs to the peptidase S10 family.</text>
</comment>
<comment type="subcellular location">
    <subcellularLocation>
        <location evidence="1">Secreted</location>
    </subcellularLocation>
</comment>
<keyword evidence="5 10" id="KW-0645">Protease</keyword>
<keyword evidence="3" id="KW-0964">Secreted</keyword>
<dbReference type="PRINTS" id="PR00724">
    <property type="entry name" value="CRBOXYPTASEC"/>
</dbReference>
<evidence type="ECO:0000256" key="1">
    <source>
        <dbReference type="ARBA" id="ARBA00004613"/>
    </source>
</evidence>
<sequence length="442" mass="48601">MAVSVMIFVLLSLVLGSLGYPTAEAEGKESWSYVNVRKDAHMFWWLMYAHKPGDGYKSAPLIIWLQGGPGASSTGYGNFAEIGPLDVFQRPRNHSWVHFANLLFVDNPVGAGYSYVTNDGAYARNESQIADDLVALLSVFLTKLPEFQVVPLYIFGESYGGKMAAIFALALNKAVSSGQIRCQLRGVVLGDGWLSPIDSTATWGPYLYTMSMLDKGDLLSLHHVVLSIRDALDHRKLVKATQLWTTAEDLVETLTNGVDWYNILAQQSKQFGHGTVSFPKGHVLHRAFERHVAPLYADSLSALMNGPIRDKLSVIPANVSWGGQSTGVFEHLQEDFLLPAVATVDRLLNETDIRVVVYGGQLDLIVDALGTLQWLDRLNWPGMTGFRGAQKRVLLVDGATAAFYKSYKNLALFWMLKAGHMVPADAPQAAEQMARNVLAGKL</sequence>
<evidence type="ECO:0000256" key="4">
    <source>
        <dbReference type="ARBA" id="ARBA00022645"/>
    </source>
</evidence>
<accession>A0A4D5RWY0</accession>
<dbReference type="InterPro" id="IPR018202">
    <property type="entry name" value="Ser_caboxypep_ser_AS"/>
</dbReference>
<organism evidence="11">
    <name type="scientific">Ixodes scapularis</name>
    <name type="common">Black-legged tick</name>
    <name type="synonym">Deer tick</name>
    <dbReference type="NCBI Taxonomy" id="6945"/>
    <lineage>
        <taxon>Eukaryota</taxon>
        <taxon>Metazoa</taxon>
        <taxon>Ecdysozoa</taxon>
        <taxon>Arthropoda</taxon>
        <taxon>Chelicerata</taxon>
        <taxon>Arachnida</taxon>
        <taxon>Acari</taxon>
        <taxon>Parasitiformes</taxon>
        <taxon>Ixodida</taxon>
        <taxon>Ixodoidea</taxon>
        <taxon>Ixodidae</taxon>
        <taxon>Ixodinae</taxon>
        <taxon>Ixodes</taxon>
    </lineage>
</organism>
<evidence type="ECO:0000256" key="5">
    <source>
        <dbReference type="ARBA" id="ARBA00022670"/>
    </source>
</evidence>